<keyword evidence="2" id="KW-1185">Reference proteome</keyword>
<evidence type="ECO:0000313" key="2">
    <source>
        <dbReference type="Proteomes" id="UP000321764"/>
    </source>
</evidence>
<dbReference type="EMBL" id="VKAD01000001">
    <property type="protein sequence ID" value="TXR53036.1"/>
    <property type="molecule type" value="Genomic_DNA"/>
</dbReference>
<dbReference type="InterPro" id="IPR050772">
    <property type="entry name" value="Hydratase-Decarb/MhpD_sf"/>
</dbReference>
<evidence type="ECO:0000313" key="1">
    <source>
        <dbReference type="EMBL" id="TXR53036.1"/>
    </source>
</evidence>
<comment type="caution">
    <text evidence="1">The sequence shown here is derived from an EMBL/GenBank/DDBJ whole genome shotgun (WGS) entry which is preliminary data.</text>
</comment>
<dbReference type="GO" id="GO:0008684">
    <property type="term" value="F:2-oxopent-4-enoate hydratase activity"/>
    <property type="evidence" value="ECO:0007669"/>
    <property type="project" value="TreeGrafter"/>
</dbReference>
<gene>
    <name evidence="1" type="ORF">FME95_00190</name>
</gene>
<protein>
    <submittedName>
        <fullName evidence="1">Hydratase</fullName>
    </submittedName>
</protein>
<dbReference type="Gene3D" id="3.90.850.10">
    <property type="entry name" value="Fumarylacetoacetase-like, C-terminal domain"/>
    <property type="match status" value="1"/>
</dbReference>
<dbReference type="AlphaFoldDB" id="A0A5C8Z863"/>
<dbReference type="InterPro" id="IPR036663">
    <property type="entry name" value="Fumarylacetoacetase_C_sf"/>
</dbReference>
<reference evidence="1 2" key="1">
    <citation type="submission" date="2019-07" db="EMBL/GenBank/DDBJ databases">
        <title>Reinekea sp. strain SSH23 genome sequencing and assembly.</title>
        <authorList>
            <person name="Kim I."/>
        </authorList>
    </citation>
    <scope>NUCLEOTIDE SEQUENCE [LARGE SCALE GENOMIC DNA]</scope>
    <source>
        <strain evidence="1 2">SSH23</strain>
    </source>
</reference>
<dbReference type="OrthoDB" id="9792137at2"/>
<organism evidence="1 2">
    <name type="scientific">Reinekea thalattae</name>
    <dbReference type="NCBI Taxonomy" id="2593301"/>
    <lineage>
        <taxon>Bacteria</taxon>
        <taxon>Pseudomonadati</taxon>
        <taxon>Pseudomonadota</taxon>
        <taxon>Gammaproteobacteria</taxon>
        <taxon>Oceanospirillales</taxon>
        <taxon>Saccharospirillaceae</taxon>
        <taxon>Reinekea</taxon>
    </lineage>
</organism>
<dbReference type="PANTHER" id="PTHR30143:SF0">
    <property type="entry name" value="2-KETO-4-PENTENOATE HYDRATASE"/>
    <property type="match status" value="1"/>
</dbReference>
<dbReference type="GO" id="GO:0005737">
    <property type="term" value="C:cytoplasm"/>
    <property type="evidence" value="ECO:0007669"/>
    <property type="project" value="TreeGrafter"/>
</dbReference>
<dbReference type="SUPFAM" id="SSF56529">
    <property type="entry name" value="FAH"/>
    <property type="match status" value="1"/>
</dbReference>
<proteinExistence type="predicted"/>
<name>A0A5C8Z863_9GAMM</name>
<sequence>MSVFKQAAQELLNRRKPGVKAPRLEESIRPASLEDAFAIHAEMATIEPVTGWKCLFPLAADKIIAAPIFNLQQDTDVVELFEDKGVARVEPEVAFVLAKDLPAKAEDYTEAEVLDAVGSAHMALELMQSRFEEGAEQSYFESLADCMVNQGMFVGPEIDKAAAAELSTVKITVTQGDEVRELDGKHPNERAIDGLVWLVNYMGKRDVSLKAGAAIITGSFKGIVNMAFDVETTIAYEGLAQYQVTFKRA</sequence>
<dbReference type="Proteomes" id="UP000321764">
    <property type="component" value="Unassembled WGS sequence"/>
</dbReference>
<accession>A0A5C8Z863</accession>
<dbReference type="PANTHER" id="PTHR30143">
    <property type="entry name" value="ACID HYDRATASE"/>
    <property type="match status" value="1"/>
</dbReference>
<dbReference type="RefSeq" id="WP_147711876.1">
    <property type="nucleotide sequence ID" value="NZ_VKAD01000001.1"/>
</dbReference>